<dbReference type="OrthoDB" id="1657203at2759"/>
<dbReference type="Gramene" id="TraesJUL2B03G01017290.1">
    <property type="protein sequence ID" value="TraesJUL2B03G01017290.1.CDS1"/>
    <property type="gene ID" value="TraesJUL2B03G01017290"/>
</dbReference>
<dbReference type="Gramene" id="TraesCS2B02G438800.1">
    <property type="protein sequence ID" value="TraesCS2B02G438800.1.cds1"/>
    <property type="gene ID" value="TraesCS2B02G438800"/>
</dbReference>
<dbReference type="PANTHER" id="PTHR33110">
    <property type="entry name" value="F-BOX/KELCH-REPEAT PROTEIN-RELATED"/>
    <property type="match status" value="1"/>
</dbReference>
<sequence length="394" mass="44491">MSTTDGSARSPQWSDLADDLLGMVHLRLASPRDRLRLTAVCKAWRTAVSRLPAPPPTPLLLLMPCARLHKTKRLCGPDDCWAMPVPDKAEDKLFVGSHDGGWVAALDWADRSALLIVNLFSGAEVVVSPVCSPNPIQTVNFQKVIFSEDPASSSCILAAINHQRSCIALCKVGGHESGWTVEEMHDMSIIDISFCNGELYGLMRLNELYGRKHPNEELIKFKINMKVDGTPIIASRHPLAVERRHGRERFAGHLFELHGKPSMAIDDCWLPNRRSFYKVFTLVDTDNDMACKYKWAEVLNFGDHALFFGPYSSKAVHVTVDTHHGWKRNHIYYSIENLRATNKLPDDAVYIVTMDNREHMYCREDPSVGDGVERTGYYVTGHNHRPMWLYPPLL</sequence>
<dbReference type="PANTHER" id="PTHR33110:SF38">
    <property type="entry name" value="DUF295 DOMAIN-CONTAINING PROTEIN"/>
    <property type="match status" value="1"/>
</dbReference>
<dbReference type="AlphaFoldDB" id="A0A3B6CBI5"/>
<dbReference type="Gramene" id="TraesMAC2B03G01008080.1">
    <property type="protein sequence ID" value="TraesMAC2B03G01008080.1.CDS1"/>
    <property type="gene ID" value="TraesMAC2B03G01008080"/>
</dbReference>
<dbReference type="Gramene" id="TraesSTA2B03G01005660.1">
    <property type="protein sequence ID" value="TraesSTA2B03G01005660.1.CDS1"/>
    <property type="gene ID" value="TraesSTA2B03G01005660"/>
</dbReference>
<dbReference type="Gramene" id="TraesWEE_scaffold_016088_01G000100.1">
    <property type="protein sequence ID" value="TraesWEE_scaffold_016088_01G000100.1"/>
    <property type="gene ID" value="TraesWEE_scaffold_016088_01G000100"/>
</dbReference>
<evidence type="ECO:0000313" key="2">
    <source>
        <dbReference type="EnsemblPlants" id="TraesCS2B02G438800.1.cds1"/>
    </source>
</evidence>
<dbReference type="Gramene" id="TraesROB_scaffold_099332_01G000100.1">
    <property type="protein sequence ID" value="TraesROB_scaffold_099332_01G000100.1"/>
    <property type="gene ID" value="TraesROB_scaffold_099332_01G000100"/>
</dbReference>
<feature type="domain" description="KIB1-4 beta-propeller" evidence="1">
    <location>
        <begin position="82"/>
        <end position="337"/>
    </location>
</feature>
<dbReference type="Gramene" id="TraesCLE_scaffold_086625_01G000200.1">
    <property type="protein sequence ID" value="TraesCLE_scaffold_086625_01G000200.1"/>
    <property type="gene ID" value="TraesCLE_scaffold_086625_01G000200"/>
</dbReference>
<dbReference type="InterPro" id="IPR036047">
    <property type="entry name" value="F-box-like_dom_sf"/>
</dbReference>
<reference evidence="2" key="2">
    <citation type="submission" date="2018-10" db="UniProtKB">
        <authorList>
            <consortium name="EnsemblPlants"/>
        </authorList>
    </citation>
    <scope>IDENTIFICATION</scope>
</reference>
<dbReference type="Gramene" id="TraesCAD_scaffold_119899_01G000100.1">
    <property type="protein sequence ID" value="TraesCAD_scaffold_119899_01G000100.1"/>
    <property type="gene ID" value="TraesCAD_scaffold_119899_01G000100"/>
</dbReference>
<dbReference type="Gramene" id="TraesARI2B03G01025640.1">
    <property type="protein sequence ID" value="TraesARI2B03G01025640.1.CDS1"/>
    <property type="gene ID" value="TraesARI2B03G01025640"/>
</dbReference>
<proteinExistence type="predicted"/>
<dbReference type="Gramene" id="TraesCS2B03G1116300.1">
    <property type="protein sequence ID" value="TraesCS2B03G1116300.1.CDS1"/>
    <property type="gene ID" value="TraesCS2B03G1116300"/>
</dbReference>
<dbReference type="Gene3D" id="1.20.1280.50">
    <property type="match status" value="1"/>
</dbReference>
<organism evidence="2">
    <name type="scientific">Triticum aestivum</name>
    <name type="common">Wheat</name>
    <dbReference type="NCBI Taxonomy" id="4565"/>
    <lineage>
        <taxon>Eukaryota</taxon>
        <taxon>Viridiplantae</taxon>
        <taxon>Streptophyta</taxon>
        <taxon>Embryophyta</taxon>
        <taxon>Tracheophyta</taxon>
        <taxon>Spermatophyta</taxon>
        <taxon>Magnoliopsida</taxon>
        <taxon>Liliopsida</taxon>
        <taxon>Poales</taxon>
        <taxon>Poaceae</taxon>
        <taxon>BOP clade</taxon>
        <taxon>Pooideae</taxon>
        <taxon>Triticodae</taxon>
        <taxon>Triticeae</taxon>
        <taxon>Triticinae</taxon>
        <taxon>Triticum</taxon>
    </lineage>
</organism>
<name>A0A3B6CBI5_WHEAT</name>
<dbReference type="Gramene" id="TraesJAG2B03G01010150.1">
    <property type="protein sequence ID" value="TraesJAG2B03G01010150.1.CDS1"/>
    <property type="gene ID" value="TraesJAG2B03G01010150"/>
</dbReference>
<keyword evidence="3" id="KW-1185">Reference proteome</keyword>
<dbReference type="Gramene" id="TraesSYM2B03G01025000.1">
    <property type="protein sequence ID" value="TraesSYM2B03G01025000.1.CDS1"/>
    <property type="gene ID" value="TraesSYM2B03G01025000"/>
</dbReference>
<dbReference type="OMA" id="DNDMACK"/>
<evidence type="ECO:0000313" key="3">
    <source>
        <dbReference type="Proteomes" id="UP000019116"/>
    </source>
</evidence>
<reference evidence="2" key="1">
    <citation type="submission" date="2018-08" db="EMBL/GenBank/DDBJ databases">
        <authorList>
            <person name="Rossello M."/>
        </authorList>
    </citation>
    <scope>NUCLEOTIDE SEQUENCE [LARGE SCALE GENOMIC DNA]</scope>
    <source>
        <strain evidence="2">cv. Chinese Spring</strain>
    </source>
</reference>
<evidence type="ECO:0000259" key="1">
    <source>
        <dbReference type="Pfam" id="PF03478"/>
    </source>
</evidence>
<dbReference type="InterPro" id="IPR005174">
    <property type="entry name" value="KIB1-4_b-propeller"/>
</dbReference>
<dbReference type="SUPFAM" id="SSF81383">
    <property type="entry name" value="F-box domain"/>
    <property type="match status" value="1"/>
</dbReference>
<dbReference type="Proteomes" id="UP000019116">
    <property type="component" value="Chromosome 2B"/>
</dbReference>
<dbReference type="Gramene" id="TraesPARA_EIv1.0_0513290.1">
    <property type="protein sequence ID" value="TraesPARA_EIv1.0_0513290.1.CDS1"/>
    <property type="gene ID" value="TraesPARA_EIv1.0_0513290"/>
</dbReference>
<dbReference type="Gramene" id="TraesLDM2B03G01011290.1">
    <property type="protein sequence ID" value="TraesLDM2B03G01011290.1.CDS1"/>
    <property type="gene ID" value="TraesLDM2B03G01011290"/>
</dbReference>
<dbReference type="Gramene" id="TraesNOR2B03G01024450.1">
    <property type="protein sequence ID" value="TraesNOR2B03G01024450.1.CDS1"/>
    <property type="gene ID" value="TraesNOR2B03G01024450"/>
</dbReference>
<accession>A0A3B6CBI5</accession>
<protein>
    <recommendedName>
        <fullName evidence="1">KIB1-4 beta-propeller domain-containing protein</fullName>
    </recommendedName>
</protein>
<dbReference type="EnsemblPlants" id="TraesCS2B02G438800.1">
    <property type="protein sequence ID" value="TraesCS2B02G438800.1.cds1"/>
    <property type="gene ID" value="TraesCS2B02G438800"/>
</dbReference>
<dbReference type="Pfam" id="PF03478">
    <property type="entry name" value="Beta-prop_KIB1-4"/>
    <property type="match status" value="1"/>
</dbReference>